<evidence type="ECO:0000256" key="1">
    <source>
        <dbReference type="SAM" id="Phobius"/>
    </source>
</evidence>
<dbReference type="AlphaFoldDB" id="G0UR19"/>
<protein>
    <submittedName>
        <fullName evidence="2">Uncharacterized protein</fullName>
    </submittedName>
</protein>
<feature type="transmembrane region" description="Helical" evidence="1">
    <location>
        <begin position="6"/>
        <end position="32"/>
    </location>
</feature>
<keyword evidence="1" id="KW-0812">Transmembrane</keyword>
<organism evidence="2">
    <name type="scientific">Trypanosoma congolense (strain IL3000)</name>
    <dbReference type="NCBI Taxonomy" id="1068625"/>
    <lineage>
        <taxon>Eukaryota</taxon>
        <taxon>Discoba</taxon>
        <taxon>Euglenozoa</taxon>
        <taxon>Kinetoplastea</taxon>
        <taxon>Metakinetoplastina</taxon>
        <taxon>Trypanosomatida</taxon>
        <taxon>Trypanosomatidae</taxon>
        <taxon>Trypanosoma</taxon>
        <taxon>Nannomonas</taxon>
    </lineage>
</organism>
<name>G0UR19_TRYCI</name>
<keyword evidence="1" id="KW-1133">Transmembrane helix</keyword>
<dbReference type="EMBL" id="HE575321">
    <property type="protein sequence ID" value="CCC91830.1"/>
    <property type="molecule type" value="Genomic_DNA"/>
</dbReference>
<reference evidence="2" key="1">
    <citation type="journal article" date="2012" name="Proc. Natl. Acad. Sci. U.S.A.">
        <title>Antigenic diversity is generated by distinct evolutionary mechanisms in African trypanosome species.</title>
        <authorList>
            <person name="Jackson A.P."/>
            <person name="Berry A."/>
            <person name="Aslett M."/>
            <person name="Allison H.C."/>
            <person name="Burton P."/>
            <person name="Vavrova-Anderson J."/>
            <person name="Brown R."/>
            <person name="Browne H."/>
            <person name="Corton N."/>
            <person name="Hauser H."/>
            <person name="Gamble J."/>
            <person name="Gilderthorp R."/>
            <person name="Marcello L."/>
            <person name="McQuillan J."/>
            <person name="Otto T.D."/>
            <person name="Quail M.A."/>
            <person name="Sanders M.J."/>
            <person name="van Tonder A."/>
            <person name="Ginger M.L."/>
            <person name="Field M.C."/>
            <person name="Barry J.D."/>
            <person name="Hertz-Fowler C."/>
            <person name="Berriman M."/>
        </authorList>
    </citation>
    <scope>NUCLEOTIDE SEQUENCE</scope>
    <source>
        <strain evidence="2">IL3000</strain>
    </source>
</reference>
<keyword evidence="1" id="KW-0472">Membrane</keyword>
<gene>
    <name evidence="2" type="ORF">TCIL3000_8_340</name>
</gene>
<evidence type="ECO:0000313" key="2">
    <source>
        <dbReference type="EMBL" id="CCC91830.1"/>
    </source>
</evidence>
<accession>G0UR19</accession>
<proteinExistence type="predicted"/>
<sequence>MGPLLILWISTTIFAIVNVQIYLYCFFLSSLVDLQQRQTLWRVAHVPHRVEEKTRGMETCLLTHLSHRKVQKRRKMMKQHHFSNCPFLQCPQPLCFVSNTFS</sequence>